<dbReference type="STRING" id="1349421.OI18_07415"/>
<dbReference type="GO" id="GO:0008897">
    <property type="term" value="F:holo-[acyl-carrier-protein] synthase activity"/>
    <property type="evidence" value="ECO:0007669"/>
    <property type="project" value="UniProtKB-UniRule"/>
</dbReference>
<keyword evidence="3 8" id="KW-0479">Metal-binding</keyword>
<comment type="similarity">
    <text evidence="8">Belongs to the P-Pant transferase superfamily. AcpS family.</text>
</comment>
<sequence length="124" mass="13788">MILGIGTDIIEVERVAGKIGRNIGFREMVFSAEEISYCEKQTHKFEHYAARFAAKEAFLKALGTGWINGTAFNEIEVTHNIEGQPQIILRGETAVTLASKNISRIHVSLSHQKTMAVAFVLLEQ</sequence>
<dbReference type="RefSeq" id="WP_039138583.1">
    <property type="nucleotide sequence ID" value="NZ_JSVC01000008.1"/>
</dbReference>
<organism evidence="10 11">
    <name type="scientific">Flavihumibacter solisilvae</name>
    <dbReference type="NCBI Taxonomy" id="1349421"/>
    <lineage>
        <taxon>Bacteria</taxon>
        <taxon>Pseudomonadati</taxon>
        <taxon>Bacteroidota</taxon>
        <taxon>Chitinophagia</taxon>
        <taxon>Chitinophagales</taxon>
        <taxon>Chitinophagaceae</taxon>
        <taxon>Flavihumibacter</taxon>
    </lineage>
</organism>
<evidence type="ECO:0000256" key="2">
    <source>
        <dbReference type="ARBA" id="ARBA00022679"/>
    </source>
</evidence>
<name>A0A0C1L6U0_9BACT</name>
<feature type="binding site" evidence="8">
    <location>
        <position position="8"/>
    </location>
    <ligand>
        <name>Mg(2+)</name>
        <dbReference type="ChEBI" id="CHEBI:18420"/>
    </ligand>
</feature>
<reference evidence="10 11" key="1">
    <citation type="submission" date="2014-11" db="EMBL/GenBank/DDBJ databases">
        <title>Genome sequence of Flavihumibacter solisilvae 3-3.</title>
        <authorList>
            <person name="Zhou G."/>
            <person name="Li M."/>
            <person name="Wang G."/>
        </authorList>
    </citation>
    <scope>NUCLEOTIDE SEQUENCE [LARGE SCALE GENOMIC DNA]</scope>
    <source>
        <strain evidence="10 11">3-3</strain>
    </source>
</reference>
<keyword evidence="8" id="KW-0963">Cytoplasm</keyword>
<comment type="caution">
    <text evidence="10">The sequence shown here is derived from an EMBL/GenBank/DDBJ whole genome shotgun (WGS) entry which is preliminary data.</text>
</comment>
<dbReference type="Proteomes" id="UP000031408">
    <property type="component" value="Unassembled WGS sequence"/>
</dbReference>
<keyword evidence="2 8" id="KW-0808">Transferase</keyword>
<feature type="domain" description="4'-phosphopantetheinyl transferase" evidence="9">
    <location>
        <begin position="4"/>
        <end position="97"/>
    </location>
</feature>
<keyword evidence="7 8" id="KW-0275">Fatty acid biosynthesis</keyword>
<dbReference type="InterPro" id="IPR002582">
    <property type="entry name" value="ACPS"/>
</dbReference>
<comment type="subcellular location">
    <subcellularLocation>
        <location evidence="8">Cytoplasm</location>
    </subcellularLocation>
</comment>
<dbReference type="EMBL" id="JSVC01000008">
    <property type="protein sequence ID" value="KIC95236.1"/>
    <property type="molecule type" value="Genomic_DNA"/>
</dbReference>
<dbReference type="GO" id="GO:0006633">
    <property type="term" value="P:fatty acid biosynthetic process"/>
    <property type="evidence" value="ECO:0007669"/>
    <property type="project" value="UniProtKB-UniRule"/>
</dbReference>
<dbReference type="OrthoDB" id="517356at2"/>
<keyword evidence="1 8" id="KW-0444">Lipid biosynthesis</keyword>
<keyword evidence="4 8" id="KW-0276">Fatty acid metabolism</keyword>
<dbReference type="InterPro" id="IPR004568">
    <property type="entry name" value="Ppantetheine-prot_Trfase_dom"/>
</dbReference>
<comment type="function">
    <text evidence="8">Transfers the 4'-phosphopantetheine moiety from coenzyme A to a Ser of acyl-carrier-protein.</text>
</comment>
<evidence type="ECO:0000256" key="1">
    <source>
        <dbReference type="ARBA" id="ARBA00022516"/>
    </source>
</evidence>
<evidence type="ECO:0000256" key="6">
    <source>
        <dbReference type="ARBA" id="ARBA00023098"/>
    </source>
</evidence>
<evidence type="ECO:0000256" key="3">
    <source>
        <dbReference type="ARBA" id="ARBA00022723"/>
    </source>
</evidence>
<evidence type="ECO:0000256" key="5">
    <source>
        <dbReference type="ARBA" id="ARBA00022842"/>
    </source>
</evidence>
<keyword evidence="11" id="KW-1185">Reference proteome</keyword>
<dbReference type="AlphaFoldDB" id="A0A0C1L6U0"/>
<comment type="catalytic activity">
    <reaction evidence="8">
        <text>apo-[ACP] + CoA = holo-[ACP] + adenosine 3',5'-bisphosphate + H(+)</text>
        <dbReference type="Rhea" id="RHEA:12068"/>
        <dbReference type="Rhea" id="RHEA-COMP:9685"/>
        <dbReference type="Rhea" id="RHEA-COMP:9690"/>
        <dbReference type="ChEBI" id="CHEBI:15378"/>
        <dbReference type="ChEBI" id="CHEBI:29999"/>
        <dbReference type="ChEBI" id="CHEBI:57287"/>
        <dbReference type="ChEBI" id="CHEBI:58343"/>
        <dbReference type="ChEBI" id="CHEBI:64479"/>
        <dbReference type="EC" id="2.7.8.7"/>
    </reaction>
</comment>
<dbReference type="GO" id="GO:0005737">
    <property type="term" value="C:cytoplasm"/>
    <property type="evidence" value="ECO:0007669"/>
    <property type="project" value="UniProtKB-SubCell"/>
</dbReference>
<feature type="binding site" evidence="8">
    <location>
        <position position="56"/>
    </location>
    <ligand>
        <name>Mg(2+)</name>
        <dbReference type="ChEBI" id="CHEBI:18420"/>
    </ligand>
</feature>
<evidence type="ECO:0000313" key="10">
    <source>
        <dbReference type="EMBL" id="KIC95236.1"/>
    </source>
</evidence>
<dbReference type="HAMAP" id="MF_00101">
    <property type="entry name" value="AcpS"/>
    <property type="match status" value="1"/>
</dbReference>
<dbReference type="InterPro" id="IPR037143">
    <property type="entry name" value="4-PPantetheinyl_Trfase_dom_sf"/>
</dbReference>
<comment type="cofactor">
    <cofactor evidence="8">
        <name>Mg(2+)</name>
        <dbReference type="ChEBI" id="CHEBI:18420"/>
    </cofactor>
</comment>
<evidence type="ECO:0000256" key="4">
    <source>
        <dbReference type="ARBA" id="ARBA00022832"/>
    </source>
</evidence>
<dbReference type="SUPFAM" id="SSF56214">
    <property type="entry name" value="4'-phosphopantetheinyl transferase"/>
    <property type="match status" value="1"/>
</dbReference>
<evidence type="ECO:0000313" key="11">
    <source>
        <dbReference type="Proteomes" id="UP000031408"/>
    </source>
</evidence>
<keyword evidence="6 8" id="KW-0443">Lipid metabolism</keyword>
<evidence type="ECO:0000256" key="8">
    <source>
        <dbReference type="HAMAP-Rule" id="MF_00101"/>
    </source>
</evidence>
<dbReference type="InterPro" id="IPR008278">
    <property type="entry name" value="4-PPantetheinyl_Trfase_dom"/>
</dbReference>
<protein>
    <recommendedName>
        <fullName evidence="8">Holo-[acyl-carrier-protein] synthase</fullName>
        <shortName evidence="8">Holo-ACP synthase</shortName>
        <ecNumber evidence="8">2.7.8.7</ecNumber>
    </recommendedName>
    <alternativeName>
        <fullName evidence="8">4'-phosphopantetheinyl transferase AcpS</fullName>
    </alternativeName>
</protein>
<gene>
    <name evidence="8" type="primary">acpS</name>
    <name evidence="10" type="ORF">OI18_07415</name>
</gene>
<proteinExistence type="inferred from homology"/>
<evidence type="ECO:0000256" key="7">
    <source>
        <dbReference type="ARBA" id="ARBA00023160"/>
    </source>
</evidence>
<keyword evidence="5 8" id="KW-0460">Magnesium</keyword>
<dbReference type="NCBIfam" id="TIGR00556">
    <property type="entry name" value="pantethn_trn"/>
    <property type="match status" value="1"/>
</dbReference>
<dbReference type="NCBIfam" id="TIGR00516">
    <property type="entry name" value="acpS"/>
    <property type="match status" value="1"/>
</dbReference>
<accession>A0A0C1L6U0</accession>
<dbReference type="GO" id="GO:0000287">
    <property type="term" value="F:magnesium ion binding"/>
    <property type="evidence" value="ECO:0007669"/>
    <property type="project" value="UniProtKB-UniRule"/>
</dbReference>
<evidence type="ECO:0000259" key="9">
    <source>
        <dbReference type="Pfam" id="PF01648"/>
    </source>
</evidence>
<dbReference type="EC" id="2.7.8.7" evidence="8"/>
<dbReference type="Pfam" id="PF01648">
    <property type="entry name" value="ACPS"/>
    <property type="match status" value="1"/>
</dbReference>
<dbReference type="Gene3D" id="3.90.470.20">
    <property type="entry name" value="4'-phosphopantetheinyl transferase domain"/>
    <property type="match status" value="1"/>
</dbReference>